<dbReference type="InterPro" id="IPR000031">
    <property type="entry name" value="PurE_dom"/>
</dbReference>
<dbReference type="EMBL" id="FOIJ01000011">
    <property type="protein sequence ID" value="SEU25043.1"/>
    <property type="molecule type" value="Genomic_DNA"/>
</dbReference>
<name>A0A1I0KJC7_9BACT</name>
<dbReference type="AlphaFoldDB" id="A0A1I0KJC7"/>
<keyword evidence="3" id="KW-1185">Reference proteome</keyword>
<dbReference type="NCBIfam" id="NF033503">
    <property type="entry name" value="LarB"/>
    <property type="match status" value="1"/>
</dbReference>
<evidence type="ECO:0000313" key="3">
    <source>
        <dbReference type="Proteomes" id="UP000199181"/>
    </source>
</evidence>
<feature type="domain" description="PurE" evidence="1">
    <location>
        <begin position="117"/>
        <end position="249"/>
    </location>
</feature>
<dbReference type="GO" id="GO:0006189">
    <property type="term" value="P:'de novo' IMP biosynthetic process"/>
    <property type="evidence" value="ECO:0007669"/>
    <property type="project" value="InterPro"/>
</dbReference>
<dbReference type="RefSeq" id="WP_093523570.1">
    <property type="nucleotide sequence ID" value="NZ_FOIJ01000011.1"/>
</dbReference>
<evidence type="ECO:0000313" key="2">
    <source>
        <dbReference type="EMBL" id="SEU25043.1"/>
    </source>
</evidence>
<accession>A0A1I0KJC7</accession>
<dbReference type="PANTHER" id="PTHR43064:SF1">
    <property type="entry name" value="SLL1489 PROTEIN"/>
    <property type="match status" value="1"/>
</dbReference>
<dbReference type="PANTHER" id="PTHR43064">
    <property type="entry name" value="PHOSPHORIBOSYLAMINOIMIDAZOLE CARBOXYLASE-RELATED"/>
    <property type="match status" value="1"/>
</dbReference>
<dbReference type="Proteomes" id="UP000199181">
    <property type="component" value="Unassembled WGS sequence"/>
</dbReference>
<dbReference type="SUPFAM" id="SSF52255">
    <property type="entry name" value="N5-CAIR mutase (phosphoribosylaminoimidazole carboxylase, PurE)"/>
    <property type="match status" value="1"/>
</dbReference>
<sequence>MDEKALTRLLSQVKGGKVSVDEAVGQLKDLPFAELGYATLDTHRSLRFGFPEVVLGEPKTVEQLLGIVAALVERKQTVLVTRLQPDKAEALVARFPKGEYHPVARIFHLRQGKARAGKVAVVTAGTSDIPVAEEAALTAEALGATVRRVYDVGVAGIHRLLRRREEIQECHAAVVVAGMEGALASAVGGLVGIPVVAVPTSVGYGANFHGVSALLAMVNSCASNVATMNIDNGFGGGFYAALISRTKGRR</sequence>
<dbReference type="Pfam" id="PF00731">
    <property type="entry name" value="AIRC"/>
    <property type="match status" value="1"/>
</dbReference>
<dbReference type="GO" id="GO:0016787">
    <property type="term" value="F:hydrolase activity"/>
    <property type="evidence" value="ECO:0007669"/>
    <property type="project" value="InterPro"/>
</dbReference>
<protein>
    <recommendedName>
        <fullName evidence="1">PurE domain-containing protein</fullName>
    </recommendedName>
</protein>
<organism evidence="2 3">
    <name type="scientific">Stigmatella erecta</name>
    <dbReference type="NCBI Taxonomy" id="83460"/>
    <lineage>
        <taxon>Bacteria</taxon>
        <taxon>Pseudomonadati</taxon>
        <taxon>Myxococcota</taxon>
        <taxon>Myxococcia</taxon>
        <taxon>Myxococcales</taxon>
        <taxon>Cystobacterineae</taxon>
        <taxon>Archangiaceae</taxon>
        <taxon>Stigmatella</taxon>
    </lineage>
</organism>
<reference evidence="3" key="1">
    <citation type="submission" date="2016-10" db="EMBL/GenBank/DDBJ databases">
        <authorList>
            <person name="Varghese N."/>
            <person name="Submissions S."/>
        </authorList>
    </citation>
    <scope>NUCLEOTIDE SEQUENCE [LARGE SCALE GENOMIC DNA]</scope>
    <source>
        <strain evidence="3">DSM 16858</strain>
    </source>
</reference>
<dbReference type="SMART" id="SM01001">
    <property type="entry name" value="AIRC"/>
    <property type="match status" value="1"/>
</dbReference>
<proteinExistence type="predicted"/>
<dbReference type="Gene3D" id="3.40.50.1970">
    <property type="match status" value="1"/>
</dbReference>
<evidence type="ECO:0000259" key="1">
    <source>
        <dbReference type="SMART" id="SM01001"/>
    </source>
</evidence>
<gene>
    <name evidence="2" type="ORF">SAMN05443639_111175</name>
</gene>
<dbReference type="InterPro" id="IPR039476">
    <property type="entry name" value="P2CMN_synthase_LarB"/>
</dbReference>